<protein>
    <submittedName>
        <fullName evidence="1">Uncharacterized protein</fullName>
    </submittedName>
</protein>
<comment type="caution">
    <text evidence="1">The sequence shown here is derived from an EMBL/GenBank/DDBJ whole genome shotgun (WGS) entry which is preliminary data.</text>
</comment>
<accession>A0AA35SGV8</accession>
<dbReference type="EMBL" id="CASHTH010002385">
    <property type="protein sequence ID" value="CAI8029179.1"/>
    <property type="molecule type" value="Genomic_DNA"/>
</dbReference>
<evidence type="ECO:0000313" key="1">
    <source>
        <dbReference type="EMBL" id="CAI8029179.1"/>
    </source>
</evidence>
<name>A0AA35SGV8_GEOBA</name>
<organism evidence="1 2">
    <name type="scientific">Geodia barretti</name>
    <name type="common">Barrett's horny sponge</name>
    <dbReference type="NCBI Taxonomy" id="519541"/>
    <lineage>
        <taxon>Eukaryota</taxon>
        <taxon>Metazoa</taxon>
        <taxon>Porifera</taxon>
        <taxon>Demospongiae</taxon>
        <taxon>Heteroscleromorpha</taxon>
        <taxon>Tetractinellida</taxon>
        <taxon>Astrophorina</taxon>
        <taxon>Geodiidae</taxon>
        <taxon>Geodia</taxon>
    </lineage>
</organism>
<proteinExistence type="predicted"/>
<keyword evidence="2" id="KW-1185">Reference proteome</keyword>
<gene>
    <name evidence="1" type="ORF">GBAR_LOCUS16584</name>
</gene>
<sequence>MCVCVCVLERNCFSSSLERMEVEETVPRRRCYSGYSRHTWSAQLPARDRCSQLVWVNRWYTPDNLRATAPVPRHKFLAQPQPSLSSVPEHWVPPSEAPLKSFSRAEEESGVFASAHSSRCEEWSTLRQMFPSQGHCVRHSPPKWGTGFAAPPSWSHRQPRRLPHINSPMTNYTDDMHLTNRLFRLH</sequence>
<dbReference type="AlphaFoldDB" id="A0AA35SGV8"/>
<reference evidence="1" key="1">
    <citation type="submission" date="2023-03" db="EMBL/GenBank/DDBJ databases">
        <authorList>
            <person name="Steffen K."/>
            <person name="Cardenas P."/>
        </authorList>
    </citation>
    <scope>NUCLEOTIDE SEQUENCE</scope>
</reference>
<dbReference type="Proteomes" id="UP001174909">
    <property type="component" value="Unassembled WGS sequence"/>
</dbReference>
<evidence type="ECO:0000313" key="2">
    <source>
        <dbReference type="Proteomes" id="UP001174909"/>
    </source>
</evidence>